<protein>
    <submittedName>
        <fullName evidence="2">Uncharacterized protein</fullName>
    </submittedName>
</protein>
<dbReference type="EMBL" id="JASSZA010000021">
    <property type="protein sequence ID" value="KAK2085220.1"/>
    <property type="molecule type" value="Genomic_DNA"/>
</dbReference>
<reference evidence="2 3" key="1">
    <citation type="submission" date="2023-05" db="EMBL/GenBank/DDBJ databases">
        <title>B98-5 Cell Line De Novo Hybrid Assembly: An Optical Mapping Approach.</title>
        <authorList>
            <person name="Kananen K."/>
            <person name="Auerbach J.A."/>
            <person name="Kautto E."/>
            <person name="Blachly J.S."/>
        </authorList>
    </citation>
    <scope>NUCLEOTIDE SEQUENCE [LARGE SCALE GENOMIC DNA]</scope>
    <source>
        <strain evidence="2">B95-8</strain>
        <tissue evidence="2">Cell line</tissue>
    </source>
</reference>
<evidence type="ECO:0000256" key="1">
    <source>
        <dbReference type="SAM" id="MobiDB-lite"/>
    </source>
</evidence>
<keyword evidence="3" id="KW-1185">Reference proteome</keyword>
<dbReference type="Proteomes" id="UP001266305">
    <property type="component" value="Unassembled WGS sequence"/>
</dbReference>
<feature type="region of interest" description="Disordered" evidence="1">
    <location>
        <begin position="64"/>
        <end position="87"/>
    </location>
</feature>
<comment type="caution">
    <text evidence="2">The sequence shown here is derived from an EMBL/GenBank/DDBJ whole genome shotgun (WGS) entry which is preliminary data.</text>
</comment>
<sequence>MAQPGKLLKEQKYDRQLSVRAGLKGAGGAIGPPSGLLSGWARPCGAREPGALASRPGPRVLREGQDPFPRHAVCDSGHAVPSAKPGR</sequence>
<gene>
    <name evidence="2" type="ORF">P7K49_036520</name>
</gene>
<feature type="compositionally biased region" description="Basic and acidic residues" evidence="1">
    <location>
        <begin position="64"/>
        <end position="73"/>
    </location>
</feature>
<accession>A0ABQ9TKC2</accession>
<organism evidence="2 3">
    <name type="scientific">Saguinus oedipus</name>
    <name type="common">Cotton-top tamarin</name>
    <name type="synonym">Oedipomidas oedipus</name>
    <dbReference type="NCBI Taxonomy" id="9490"/>
    <lineage>
        <taxon>Eukaryota</taxon>
        <taxon>Metazoa</taxon>
        <taxon>Chordata</taxon>
        <taxon>Craniata</taxon>
        <taxon>Vertebrata</taxon>
        <taxon>Euteleostomi</taxon>
        <taxon>Mammalia</taxon>
        <taxon>Eutheria</taxon>
        <taxon>Euarchontoglires</taxon>
        <taxon>Primates</taxon>
        <taxon>Haplorrhini</taxon>
        <taxon>Platyrrhini</taxon>
        <taxon>Cebidae</taxon>
        <taxon>Callitrichinae</taxon>
        <taxon>Saguinus</taxon>
    </lineage>
</organism>
<evidence type="ECO:0000313" key="3">
    <source>
        <dbReference type="Proteomes" id="UP001266305"/>
    </source>
</evidence>
<name>A0ABQ9TKC2_SAGOE</name>
<proteinExistence type="predicted"/>
<evidence type="ECO:0000313" key="2">
    <source>
        <dbReference type="EMBL" id="KAK2085220.1"/>
    </source>
</evidence>